<name>A0A821MY32_9NEOP</name>
<keyword evidence="1" id="KW-0732">Signal</keyword>
<dbReference type="EMBL" id="CAJOBZ010000004">
    <property type="protein sequence ID" value="CAF4777848.1"/>
    <property type="molecule type" value="Genomic_DNA"/>
</dbReference>
<evidence type="ECO:0000313" key="3">
    <source>
        <dbReference type="Proteomes" id="UP000663880"/>
    </source>
</evidence>
<proteinExistence type="predicted"/>
<keyword evidence="3" id="KW-1185">Reference proteome</keyword>
<comment type="caution">
    <text evidence="2">The sequence shown here is derived from an EMBL/GenBank/DDBJ whole genome shotgun (WGS) entry which is preliminary data.</text>
</comment>
<feature type="chain" id="PRO_5032795212" evidence="1">
    <location>
        <begin position="20"/>
        <end position="208"/>
    </location>
</feature>
<sequence length="208" mass="24208">MKPVWNLLFLVTLWSAVQCSPFDDGKYKPKTYDEYDDGKYYRPLTEGKYVRGDEGKYMYIYQQGVFPYDGTYKHLGRGDSNDYIGFQIYAPRFQYIHRIIKEIISKYISPDILMFSGSESGQVNNLDKVQSPQEVAMKCNLIDPETRNSMETEVVTQYPPSMKLQEGENMGTLYSFKGTKLLSKEENSVKTKLKLHYEVFVRVVEEAE</sequence>
<evidence type="ECO:0000313" key="2">
    <source>
        <dbReference type="EMBL" id="CAF4777848.1"/>
    </source>
</evidence>
<protein>
    <submittedName>
        <fullName evidence="2">Uncharacterized protein</fullName>
    </submittedName>
</protein>
<dbReference type="OrthoDB" id="7440370at2759"/>
<dbReference type="AlphaFoldDB" id="A0A821MY32"/>
<organism evidence="2 3">
    <name type="scientific">Pieris macdunnoughi</name>
    <dbReference type="NCBI Taxonomy" id="345717"/>
    <lineage>
        <taxon>Eukaryota</taxon>
        <taxon>Metazoa</taxon>
        <taxon>Ecdysozoa</taxon>
        <taxon>Arthropoda</taxon>
        <taxon>Hexapoda</taxon>
        <taxon>Insecta</taxon>
        <taxon>Pterygota</taxon>
        <taxon>Neoptera</taxon>
        <taxon>Endopterygota</taxon>
        <taxon>Lepidoptera</taxon>
        <taxon>Glossata</taxon>
        <taxon>Ditrysia</taxon>
        <taxon>Papilionoidea</taxon>
        <taxon>Pieridae</taxon>
        <taxon>Pierinae</taxon>
        <taxon>Pieris</taxon>
    </lineage>
</organism>
<reference evidence="2" key="1">
    <citation type="submission" date="2021-02" db="EMBL/GenBank/DDBJ databases">
        <authorList>
            <person name="Steward A R."/>
        </authorList>
    </citation>
    <scope>NUCLEOTIDE SEQUENCE</scope>
</reference>
<accession>A0A821MY32</accession>
<feature type="signal peptide" evidence="1">
    <location>
        <begin position="1"/>
        <end position="19"/>
    </location>
</feature>
<evidence type="ECO:0000256" key="1">
    <source>
        <dbReference type="SAM" id="SignalP"/>
    </source>
</evidence>
<gene>
    <name evidence="2" type="ORF">PMACD_LOCUS2170</name>
</gene>
<dbReference type="Proteomes" id="UP000663880">
    <property type="component" value="Unassembled WGS sequence"/>
</dbReference>